<evidence type="ECO:0000256" key="1">
    <source>
        <dbReference type="SAM" id="MobiDB-lite"/>
    </source>
</evidence>
<sequence length="216" mass="23518">MAAQQPSSPSMSAASVGSDKSSFTGTNGQMSSYANVSYTDFASMPVHGEGKCGEDDGYPEKKQTVMEPAPTMEPAAYGDNSSDTFNFCVQRSDDEDDDYAVFHSDLEGQHLQNSDEYYGPMYFDGHQVDCSDDAKESTSPRKDSDNSSTKNSEIGDKVDDSAELLFSEVLNALHKISGGRPITGSFDGNLKILELRRNIGELEEILLAEKADFMVK</sequence>
<dbReference type="EMBL" id="PQIB02000016">
    <property type="protein sequence ID" value="RLM61767.1"/>
    <property type="molecule type" value="Genomic_DNA"/>
</dbReference>
<feature type="region of interest" description="Disordered" evidence="1">
    <location>
        <begin position="44"/>
        <end position="79"/>
    </location>
</feature>
<proteinExistence type="predicted"/>
<feature type="region of interest" description="Disordered" evidence="1">
    <location>
        <begin position="1"/>
        <end position="29"/>
    </location>
</feature>
<reference evidence="3" key="1">
    <citation type="journal article" date="2019" name="Nat. Commun.">
        <title>The genome of broomcorn millet.</title>
        <authorList>
            <person name="Zou C."/>
            <person name="Miki D."/>
            <person name="Li D."/>
            <person name="Tang Q."/>
            <person name="Xiao L."/>
            <person name="Rajput S."/>
            <person name="Deng P."/>
            <person name="Jia W."/>
            <person name="Huang R."/>
            <person name="Zhang M."/>
            <person name="Sun Y."/>
            <person name="Hu J."/>
            <person name="Fu X."/>
            <person name="Schnable P.S."/>
            <person name="Li F."/>
            <person name="Zhang H."/>
            <person name="Feng B."/>
            <person name="Zhu X."/>
            <person name="Liu R."/>
            <person name="Schnable J.C."/>
            <person name="Zhu J.-K."/>
            <person name="Zhang H."/>
        </authorList>
    </citation>
    <scope>NUCLEOTIDE SEQUENCE [LARGE SCALE GENOMIC DNA]</scope>
</reference>
<dbReference type="Proteomes" id="UP000275267">
    <property type="component" value="Unassembled WGS sequence"/>
</dbReference>
<protein>
    <submittedName>
        <fullName evidence="2">1-phosphatidylinositol-3-phosphate 5-kinase FAB1B-like</fullName>
    </submittedName>
</protein>
<feature type="compositionally biased region" description="Low complexity" evidence="1">
    <location>
        <begin position="1"/>
        <end position="15"/>
    </location>
</feature>
<feature type="compositionally biased region" description="Basic and acidic residues" evidence="1">
    <location>
        <begin position="128"/>
        <end position="145"/>
    </location>
</feature>
<comment type="caution">
    <text evidence="2">The sequence shown here is derived from an EMBL/GenBank/DDBJ whole genome shotgun (WGS) entry which is preliminary data.</text>
</comment>
<accession>A0A3L6PSH5</accession>
<keyword evidence="3" id="KW-1185">Reference proteome</keyword>
<feature type="compositionally biased region" description="Basic and acidic residues" evidence="1">
    <location>
        <begin position="48"/>
        <end position="64"/>
    </location>
</feature>
<organism evidence="2 3">
    <name type="scientific">Panicum miliaceum</name>
    <name type="common">Proso millet</name>
    <name type="synonym">Broomcorn millet</name>
    <dbReference type="NCBI Taxonomy" id="4540"/>
    <lineage>
        <taxon>Eukaryota</taxon>
        <taxon>Viridiplantae</taxon>
        <taxon>Streptophyta</taxon>
        <taxon>Embryophyta</taxon>
        <taxon>Tracheophyta</taxon>
        <taxon>Spermatophyta</taxon>
        <taxon>Magnoliopsida</taxon>
        <taxon>Liliopsida</taxon>
        <taxon>Poales</taxon>
        <taxon>Poaceae</taxon>
        <taxon>PACMAD clade</taxon>
        <taxon>Panicoideae</taxon>
        <taxon>Panicodae</taxon>
        <taxon>Paniceae</taxon>
        <taxon>Panicinae</taxon>
        <taxon>Panicum</taxon>
        <taxon>Panicum sect. Panicum</taxon>
    </lineage>
</organism>
<evidence type="ECO:0000313" key="2">
    <source>
        <dbReference type="EMBL" id="RLM61767.1"/>
    </source>
</evidence>
<dbReference type="OrthoDB" id="158357at2759"/>
<dbReference type="GO" id="GO:0016301">
    <property type="term" value="F:kinase activity"/>
    <property type="evidence" value="ECO:0007669"/>
    <property type="project" value="UniProtKB-KW"/>
</dbReference>
<name>A0A3L6PSH5_PANMI</name>
<gene>
    <name evidence="2" type="ORF">C2845_PM14G15890</name>
</gene>
<dbReference type="STRING" id="4540.A0A3L6PSH5"/>
<feature type="region of interest" description="Disordered" evidence="1">
    <location>
        <begin position="128"/>
        <end position="156"/>
    </location>
</feature>
<dbReference type="AlphaFoldDB" id="A0A3L6PSH5"/>
<evidence type="ECO:0000313" key="3">
    <source>
        <dbReference type="Proteomes" id="UP000275267"/>
    </source>
</evidence>
<feature type="compositionally biased region" description="Polar residues" evidence="1">
    <location>
        <begin position="18"/>
        <end position="29"/>
    </location>
</feature>